<dbReference type="Gene3D" id="2.60.120.290">
    <property type="entry name" value="Spermadhesin, CUB domain"/>
    <property type="match status" value="1"/>
</dbReference>
<evidence type="ECO:0000313" key="6">
    <source>
        <dbReference type="EnsemblMetazoa" id="XP_038071413.1"/>
    </source>
</evidence>
<proteinExistence type="predicted"/>
<reference evidence="6" key="1">
    <citation type="submission" date="2022-11" db="UniProtKB">
        <authorList>
            <consortium name="EnsemblMetazoa"/>
        </authorList>
    </citation>
    <scope>IDENTIFICATION</scope>
</reference>
<keyword evidence="2" id="KW-1015">Disulfide bond</keyword>
<comment type="caution">
    <text evidence="3">Lacks conserved residue(s) required for the propagation of feature annotation.</text>
</comment>
<protein>
    <recommendedName>
        <fullName evidence="5">CUB domain-containing protein</fullName>
    </recommendedName>
</protein>
<dbReference type="FunFam" id="2.60.120.290:FF:000013">
    <property type="entry name" value="Membrane frizzled-related protein"/>
    <property type="match status" value="1"/>
</dbReference>
<dbReference type="SMART" id="SM00042">
    <property type="entry name" value="CUB"/>
    <property type="match status" value="1"/>
</dbReference>
<dbReference type="Pfam" id="PF00431">
    <property type="entry name" value="CUB"/>
    <property type="match status" value="1"/>
</dbReference>
<organism evidence="6 7">
    <name type="scientific">Patiria miniata</name>
    <name type="common">Bat star</name>
    <name type="synonym">Asterina miniata</name>
    <dbReference type="NCBI Taxonomy" id="46514"/>
    <lineage>
        <taxon>Eukaryota</taxon>
        <taxon>Metazoa</taxon>
        <taxon>Echinodermata</taxon>
        <taxon>Eleutherozoa</taxon>
        <taxon>Asterozoa</taxon>
        <taxon>Asteroidea</taxon>
        <taxon>Valvatacea</taxon>
        <taxon>Valvatida</taxon>
        <taxon>Asterinidae</taxon>
        <taxon>Patiria</taxon>
    </lineage>
</organism>
<dbReference type="PANTHER" id="PTHR24251">
    <property type="entry name" value="OVOCHYMASE-RELATED"/>
    <property type="match status" value="1"/>
</dbReference>
<dbReference type="SUPFAM" id="SSF49854">
    <property type="entry name" value="Spermadhesin, CUB domain"/>
    <property type="match status" value="1"/>
</dbReference>
<feature type="chain" id="PRO_5037687477" description="CUB domain-containing protein" evidence="4">
    <location>
        <begin position="26"/>
        <end position="184"/>
    </location>
</feature>
<evidence type="ECO:0000256" key="1">
    <source>
        <dbReference type="ARBA" id="ARBA00022737"/>
    </source>
</evidence>
<dbReference type="AlphaFoldDB" id="A0A914B5P6"/>
<feature type="domain" description="CUB" evidence="5">
    <location>
        <begin position="73"/>
        <end position="182"/>
    </location>
</feature>
<keyword evidence="4" id="KW-0732">Signal</keyword>
<dbReference type="CDD" id="cd00041">
    <property type="entry name" value="CUB"/>
    <property type="match status" value="1"/>
</dbReference>
<evidence type="ECO:0000256" key="2">
    <source>
        <dbReference type="ARBA" id="ARBA00023157"/>
    </source>
</evidence>
<dbReference type="GeneID" id="119740241"/>
<evidence type="ECO:0000313" key="7">
    <source>
        <dbReference type="Proteomes" id="UP000887568"/>
    </source>
</evidence>
<evidence type="ECO:0000256" key="4">
    <source>
        <dbReference type="SAM" id="SignalP"/>
    </source>
</evidence>
<accession>A0A914B5P6</accession>
<dbReference type="InterPro" id="IPR000859">
    <property type="entry name" value="CUB_dom"/>
</dbReference>
<dbReference type="InterPro" id="IPR035914">
    <property type="entry name" value="Sperma_CUB_dom_sf"/>
</dbReference>
<dbReference type="Proteomes" id="UP000887568">
    <property type="component" value="Unplaced"/>
</dbReference>
<dbReference type="RefSeq" id="XP_038071413.1">
    <property type="nucleotide sequence ID" value="XM_038215485.1"/>
</dbReference>
<dbReference type="EnsemblMetazoa" id="XM_038215485.1">
    <property type="protein sequence ID" value="XP_038071413.1"/>
    <property type="gene ID" value="LOC119740241"/>
</dbReference>
<evidence type="ECO:0000256" key="3">
    <source>
        <dbReference type="PROSITE-ProRule" id="PRU00059"/>
    </source>
</evidence>
<dbReference type="OrthoDB" id="9991628at2759"/>
<evidence type="ECO:0000259" key="5">
    <source>
        <dbReference type="PROSITE" id="PS01180"/>
    </source>
</evidence>
<name>A0A914B5P6_PATMI</name>
<dbReference type="OMA" id="EYGSNCE"/>
<keyword evidence="7" id="KW-1185">Reference proteome</keyword>
<keyword evidence="1" id="KW-0677">Repeat</keyword>
<feature type="signal peptide" evidence="4">
    <location>
        <begin position="1"/>
        <end position="25"/>
    </location>
</feature>
<sequence length="184" mass="19467">MGRVLAVMLAVALAVLTASWPAVYGEKPVPATPYVPPLHFKRSLGLADDEAVMERLARAMDQSHLVSRSQAGCGGSLSGSGALNSPGYPSEYPNDLQCVWTIKAPVGQHVKLTIDDMEIENQSFCAWDQLFIRVANEIVPAVLCGSGSVSGSFISGGNEMTVIFLSDESVAEKGFSATYSAISL</sequence>
<dbReference type="PROSITE" id="PS01180">
    <property type="entry name" value="CUB"/>
    <property type="match status" value="1"/>
</dbReference>